<dbReference type="PANTHER" id="PTHR13923">
    <property type="entry name" value="SEC31-RELATED PROTEIN"/>
    <property type="match status" value="1"/>
</dbReference>
<evidence type="ECO:0000256" key="4">
    <source>
        <dbReference type="ARBA" id="ARBA00022574"/>
    </source>
</evidence>
<keyword evidence="5" id="KW-0677">Repeat</keyword>
<dbReference type="Gramene" id="TraesWEE_scaffold_096568_01G000100.1">
    <property type="protein sequence ID" value="TraesWEE_scaffold_096568_01G000100.1"/>
    <property type="gene ID" value="TraesWEE_scaffold_096568_01G000100"/>
</dbReference>
<dbReference type="Gramene" id="TraesLAC4A03G01966510.1">
    <property type="protein sequence ID" value="TraesLAC4A03G01966510.1"/>
    <property type="gene ID" value="TraesLAC4A03G01966510"/>
</dbReference>
<evidence type="ECO:0000256" key="3">
    <source>
        <dbReference type="ARBA" id="ARBA00022448"/>
    </source>
</evidence>
<sequence>MASDFVPRQTTHRRRFVFSPVRLHRSADRGIRRLRICDSCHRRMLAHRVRWQRIAGDKAWLEDDIVSKDPELYLYPEEGEMELVAKCKIFQGPVLGLSSNDLHPYWIATAAPGESIYSTICLITCSVCLCFFQLNDFGSVKEEKVQMTSLKWNKIYPTALAATSSKGTTKVWDLRAAKLMTAFGNTKVKSLSDLEFSWNNPMHLAVSTANNGTSAAVTVWDMRFSRTPYHEYSTGTSGVNCLSWNRSGQLLASHTDGTISCCDVYSKEMIQGLTRAWHGDLGVTWTHSENAFATLSSKYGVRLHEMSDQRIYP</sequence>
<evidence type="ECO:0000313" key="11">
    <source>
        <dbReference type="Proteomes" id="UP000019116"/>
    </source>
</evidence>
<dbReference type="Proteomes" id="UP000019116">
    <property type="component" value="Chromosome 4A"/>
</dbReference>
<evidence type="ECO:0000313" key="10">
    <source>
        <dbReference type="EnsemblPlants" id="TraesCS4A02G028500.1"/>
    </source>
</evidence>
<proteinExistence type="inferred from homology"/>
<dbReference type="Gramene" id="TraesARI4A03G02048550.1">
    <property type="protein sequence ID" value="TraesARI4A03G02048550.1"/>
    <property type="gene ID" value="TraesARI4A03G02048550"/>
</dbReference>
<feature type="domain" description="Anaphase-promoting complex subunit 4-like WD40" evidence="9">
    <location>
        <begin position="222"/>
        <end position="276"/>
    </location>
</feature>
<dbReference type="Gramene" id="TraesROB_scaffold_094516_01G000100.1">
    <property type="protein sequence ID" value="TraesROB_scaffold_094516_01G000100.1"/>
    <property type="gene ID" value="TraesROB_scaffold_094516_01G000100"/>
</dbReference>
<keyword evidence="11" id="KW-1185">Reference proteome</keyword>
<dbReference type="InterPro" id="IPR036322">
    <property type="entry name" value="WD40_repeat_dom_sf"/>
</dbReference>
<evidence type="ECO:0000256" key="8">
    <source>
        <dbReference type="ARBA" id="ARBA00022927"/>
    </source>
</evidence>
<dbReference type="Gramene" id="TraesCAD_scaffold_154518_01G000100.1">
    <property type="protein sequence ID" value="TraesCAD_scaffold_154518_01G000100.1"/>
    <property type="gene ID" value="TraesCAD_scaffold_154518_01G000100"/>
</dbReference>
<comment type="similarity">
    <text evidence="2">Belongs to the WD repeat SEC31 family.</text>
</comment>
<dbReference type="Gramene" id="TraesCS4A02G028500.1">
    <property type="protein sequence ID" value="TraesCS4A02G028500.1"/>
    <property type="gene ID" value="TraesCS4A02G028500"/>
</dbReference>
<dbReference type="AlphaFoldDB" id="A0A3B6HRV0"/>
<dbReference type="Gramene" id="TraesJAG4A03G02020000.1">
    <property type="protein sequence ID" value="TraesJAG4A03G02020000.1"/>
    <property type="gene ID" value="TraesJAG4A03G02020000"/>
</dbReference>
<dbReference type="GO" id="GO:0006888">
    <property type="term" value="P:endoplasmic reticulum to Golgi vesicle-mediated transport"/>
    <property type="evidence" value="ECO:0007669"/>
    <property type="project" value="InterPro"/>
</dbReference>
<reference evidence="10" key="1">
    <citation type="submission" date="2018-08" db="EMBL/GenBank/DDBJ databases">
        <authorList>
            <person name="Rossello M."/>
        </authorList>
    </citation>
    <scope>NUCLEOTIDE SEQUENCE [LARGE SCALE GENOMIC DNA]</scope>
    <source>
        <strain evidence="10">cv. Chinese Spring</strain>
    </source>
</reference>
<evidence type="ECO:0000256" key="5">
    <source>
        <dbReference type="ARBA" id="ARBA00022737"/>
    </source>
</evidence>
<keyword evidence="8" id="KW-0653">Protein transport</keyword>
<dbReference type="Pfam" id="PF12894">
    <property type="entry name" value="ANAPC4_WD40"/>
    <property type="match status" value="1"/>
</dbReference>
<dbReference type="InterPro" id="IPR015943">
    <property type="entry name" value="WD40/YVTN_repeat-like_dom_sf"/>
</dbReference>
<keyword evidence="4" id="KW-0853">WD repeat</keyword>
<evidence type="ECO:0000256" key="7">
    <source>
        <dbReference type="ARBA" id="ARBA00022892"/>
    </source>
</evidence>
<dbReference type="SMART" id="SM00320">
    <property type="entry name" value="WD40"/>
    <property type="match status" value="3"/>
</dbReference>
<dbReference type="Gramene" id="TraesCS4A03G0053300.1">
    <property type="protein sequence ID" value="TraesCS4A03G0053300.1.CDS"/>
    <property type="gene ID" value="TraesCS4A03G0053300"/>
</dbReference>
<dbReference type="GO" id="GO:0015031">
    <property type="term" value="P:protein transport"/>
    <property type="evidence" value="ECO:0007669"/>
    <property type="project" value="UniProtKB-KW"/>
</dbReference>
<reference evidence="10" key="2">
    <citation type="submission" date="2018-10" db="UniProtKB">
        <authorList>
            <consortium name="EnsemblPlants"/>
        </authorList>
    </citation>
    <scope>IDENTIFICATION</scope>
</reference>
<evidence type="ECO:0000256" key="2">
    <source>
        <dbReference type="ARBA" id="ARBA00009358"/>
    </source>
</evidence>
<evidence type="ECO:0000259" key="9">
    <source>
        <dbReference type="Pfam" id="PF12894"/>
    </source>
</evidence>
<dbReference type="OrthoDB" id="659615at2759"/>
<name>A0A3B6HRV0_WHEAT</name>
<dbReference type="EnsemblPlants" id="TraesCS4A02G028500.1">
    <property type="protein sequence ID" value="TraesCS4A02G028500.1"/>
    <property type="gene ID" value="TraesCS4A02G028500"/>
</dbReference>
<dbReference type="Gramene" id="TraesCLE_scaffold_089053_01G000100.1">
    <property type="protein sequence ID" value="TraesCLE_scaffold_089053_01G000100.1"/>
    <property type="gene ID" value="TraesCLE_scaffold_089053_01G000100"/>
</dbReference>
<dbReference type="InterPro" id="IPR001680">
    <property type="entry name" value="WD40_rpt"/>
</dbReference>
<protein>
    <recommendedName>
        <fullName evidence="9">Anaphase-promoting complex subunit 4-like WD40 domain-containing protein</fullName>
    </recommendedName>
</protein>
<keyword evidence="3" id="KW-0813">Transport</keyword>
<dbReference type="STRING" id="4565.A0A3B6HRV0"/>
<dbReference type="InterPro" id="IPR024977">
    <property type="entry name" value="Apc4-like_WD40_dom"/>
</dbReference>
<accession>A0A3B6HRV0</accession>
<dbReference type="Gene3D" id="2.130.10.10">
    <property type="entry name" value="YVTN repeat-like/Quinoprotein amine dehydrogenase"/>
    <property type="match status" value="1"/>
</dbReference>
<keyword evidence="7" id="KW-0931">ER-Golgi transport</keyword>
<dbReference type="Gramene" id="TraesSYM4A03G02038480.1">
    <property type="protein sequence ID" value="TraesSYM4A03G02038480.1"/>
    <property type="gene ID" value="TraesSYM4A03G02038480"/>
</dbReference>
<evidence type="ECO:0000256" key="6">
    <source>
        <dbReference type="ARBA" id="ARBA00022824"/>
    </source>
</evidence>
<dbReference type="SUPFAM" id="SSF50978">
    <property type="entry name" value="WD40 repeat-like"/>
    <property type="match status" value="1"/>
</dbReference>
<dbReference type="GO" id="GO:0005783">
    <property type="term" value="C:endoplasmic reticulum"/>
    <property type="evidence" value="ECO:0007669"/>
    <property type="project" value="UniProtKB-SubCell"/>
</dbReference>
<dbReference type="PANTHER" id="PTHR13923:SF11">
    <property type="entry name" value="SECRETORY 31, ISOFORM D"/>
    <property type="match status" value="1"/>
</dbReference>
<dbReference type="OMA" id="REMNETR"/>
<dbReference type="InterPro" id="IPR040251">
    <property type="entry name" value="SEC31-like"/>
</dbReference>
<evidence type="ECO:0000256" key="1">
    <source>
        <dbReference type="ARBA" id="ARBA00004240"/>
    </source>
</evidence>
<organism evidence="10">
    <name type="scientific">Triticum aestivum</name>
    <name type="common">Wheat</name>
    <dbReference type="NCBI Taxonomy" id="4565"/>
    <lineage>
        <taxon>Eukaryota</taxon>
        <taxon>Viridiplantae</taxon>
        <taxon>Streptophyta</taxon>
        <taxon>Embryophyta</taxon>
        <taxon>Tracheophyta</taxon>
        <taxon>Spermatophyta</taxon>
        <taxon>Magnoliopsida</taxon>
        <taxon>Liliopsida</taxon>
        <taxon>Poales</taxon>
        <taxon>Poaceae</taxon>
        <taxon>BOP clade</taxon>
        <taxon>Pooideae</taxon>
        <taxon>Triticodae</taxon>
        <taxon>Triticeae</taxon>
        <taxon>Triticinae</taxon>
        <taxon>Triticum</taxon>
    </lineage>
</organism>
<comment type="subcellular location">
    <subcellularLocation>
        <location evidence="1">Endoplasmic reticulum</location>
    </subcellularLocation>
</comment>
<dbReference type="SMR" id="A0A3B6HRV0"/>
<dbReference type="Gramene" id="TraesJUL4A03G02031720.1">
    <property type="protein sequence ID" value="TraesJUL4A03G02031720.1"/>
    <property type="gene ID" value="TraesJUL4A03G02031720"/>
</dbReference>
<keyword evidence="6" id="KW-0256">Endoplasmic reticulum</keyword>